<sequence>MKSEKNDGGGLAMSLDNQFYTHPDSSDSAIEELVSKYEEKSRLLIEKHTRELHEALQEAHKEISSSKKASIHVSVPSSKVYKKYDLSRIGSNGDESGSVSFDAGTVTDVEANLDDERSSDTTDRVEKQKPKKASYLSKLDKTKKSSSNYVTEEQFTNEIDQIQEEMRSLSQLQAELQNLITDGGINQTPGLFQRSPDAAEGFSLNPIFPNNARDNSSAMAGSRRGRGSFLRMSLVISNGGYGVKLEDDTFSMMMITTPGSKAWFVGVSAFCFQIVLGVLIFQDLFALRENGNLLDVPFRVTSVVYVGQVLSIALCLATQTDILTSIRALLLMGSGSNWAAVVGVEENDSILQWILRIGITNVMKFVQGVLVTLVSLIIIIQADNIIDLLKVRIILLLYHGSCLVSSYL</sequence>
<reference evidence="4" key="1">
    <citation type="submission" date="2021-01" db="EMBL/GenBank/DDBJ databases">
        <authorList>
            <person name="Corre E."/>
            <person name="Pelletier E."/>
            <person name="Niang G."/>
            <person name="Scheremetjew M."/>
            <person name="Finn R."/>
            <person name="Kale V."/>
            <person name="Holt S."/>
            <person name="Cochrane G."/>
            <person name="Meng A."/>
            <person name="Brown T."/>
            <person name="Cohen L."/>
        </authorList>
    </citation>
    <scope>NUCLEOTIDE SEQUENCE</scope>
    <source>
        <strain evidence="4">MM31A-1</strain>
    </source>
</reference>
<keyword evidence="3" id="KW-0812">Transmembrane</keyword>
<feature type="compositionally biased region" description="Basic and acidic residues" evidence="2">
    <location>
        <begin position="114"/>
        <end position="128"/>
    </location>
</feature>
<name>A0A7S3VGK8_9STRA</name>
<feature type="coiled-coil region" evidence="1">
    <location>
        <begin position="152"/>
        <end position="182"/>
    </location>
</feature>
<keyword evidence="3" id="KW-1133">Transmembrane helix</keyword>
<keyword evidence="3" id="KW-0472">Membrane</keyword>
<feature type="transmembrane region" description="Helical" evidence="3">
    <location>
        <begin position="302"/>
        <end position="323"/>
    </location>
</feature>
<evidence type="ECO:0000256" key="3">
    <source>
        <dbReference type="SAM" id="Phobius"/>
    </source>
</evidence>
<feature type="region of interest" description="Disordered" evidence="2">
    <location>
        <begin position="1"/>
        <end position="25"/>
    </location>
</feature>
<dbReference type="AlphaFoldDB" id="A0A7S3VGK8"/>
<accession>A0A7S3VGK8</accession>
<feature type="transmembrane region" description="Helical" evidence="3">
    <location>
        <begin position="365"/>
        <end position="382"/>
    </location>
</feature>
<keyword evidence="1" id="KW-0175">Coiled coil</keyword>
<proteinExistence type="predicted"/>
<organism evidence="4">
    <name type="scientific">Chaetoceros debilis</name>
    <dbReference type="NCBI Taxonomy" id="122233"/>
    <lineage>
        <taxon>Eukaryota</taxon>
        <taxon>Sar</taxon>
        <taxon>Stramenopiles</taxon>
        <taxon>Ochrophyta</taxon>
        <taxon>Bacillariophyta</taxon>
        <taxon>Coscinodiscophyceae</taxon>
        <taxon>Chaetocerotophycidae</taxon>
        <taxon>Chaetocerotales</taxon>
        <taxon>Chaetocerotaceae</taxon>
        <taxon>Chaetoceros</taxon>
    </lineage>
</organism>
<dbReference type="EMBL" id="HBIO01029622">
    <property type="protein sequence ID" value="CAE0477882.1"/>
    <property type="molecule type" value="Transcribed_RNA"/>
</dbReference>
<feature type="transmembrane region" description="Helical" evidence="3">
    <location>
        <begin position="262"/>
        <end position="282"/>
    </location>
</feature>
<evidence type="ECO:0000256" key="2">
    <source>
        <dbReference type="SAM" id="MobiDB-lite"/>
    </source>
</evidence>
<feature type="region of interest" description="Disordered" evidence="2">
    <location>
        <begin position="110"/>
        <end position="143"/>
    </location>
</feature>
<protein>
    <submittedName>
        <fullName evidence="4">Uncharacterized protein</fullName>
    </submittedName>
</protein>
<evidence type="ECO:0000256" key="1">
    <source>
        <dbReference type="SAM" id="Coils"/>
    </source>
</evidence>
<evidence type="ECO:0000313" key="4">
    <source>
        <dbReference type="EMBL" id="CAE0477882.1"/>
    </source>
</evidence>
<gene>
    <name evidence="4" type="ORF">CDEB00056_LOCUS22735</name>
</gene>